<accession>A0A1J4MMM8</accession>
<organism evidence="1 2">
    <name type="scientific">Cryptosporidium ubiquitum</name>
    <dbReference type="NCBI Taxonomy" id="857276"/>
    <lineage>
        <taxon>Eukaryota</taxon>
        <taxon>Sar</taxon>
        <taxon>Alveolata</taxon>
        <taxon>Apicomplexa</taxon>
        <taxon>Conoidasida</taxon>
        <taxon>Coccidia</taxon>
        <taxon>Eucoccidiorida</taxon>
        <taxon>Eimeriorina</taxon>
        <taxon>Cryptosporidiidae</taxon>
        <taxon>Cryptosporidium</taxon>
    </lineage>
</organism>
<dbReference type="RefSeq" id="XP_028875461.1">
    <property type="nucleotide sequence ID" value="XM_029018124.1"/>
</dbReference>
<dbReference type="VEuPathDB" id="CryptoDB:cubi_01112"/>
<evidence type="ECO:0000313" key="2">
    <source>
        <dbReference type="Proteomes" id="UP000186176"/>
    </source>
</evidence>
<dbReference type="EMBL" id="LRBP01000012">
    <property type="protein sequence ID" value="OII74268.1"/>
    <property type="molecule type" value="Genomic_DNA"/>
</dbReference>
<comment type="caution">
    <text evidence="1">The sequence shown here is derived from an EMBL/GenBank/DDBJ whole genome shotgun (WGS) entry which is preliminary data.</text>
</comment>
<keyword evidence="2" id="KW-1185">Reference proteome</keyword>
<reference evidence="1 2" key="1">
    <citation type="submission" date="2016-10" db="EMBL/GenBank/DDBJ databases">
        <title>Reductive evolution of mitochondrial metabolism and differential evolution of invasion-related proteins in Cryptosporidium.</title>
        <authorList>
            <person name="Liu S."/>
            <person name="Roellig D.M."/>
            <person name="Guo Y."/>
            <person name="Li N."/>
            <person name="Frace M.A."/>
            <person name="Tang K."/>
            <person name="Zhang L."/>
            <person name="Feng Y."/>
            <person name="Xiao L."/>
        </authorList>
    </citation>
    <scope>NUCLEOTIDE SEQUENCE [LARGE SCALE GENOMIC DNA]</scope>
    <source>
        <strain evidence="1">39726</strain>
    </source>
</reference>
<proteinExistence type="predicted"/>
<dbReference type="GeneID" id="39977903"/>
<sequence length="2421" mass="281646">MLTDLSNRYLYKYPCAKGTAINVIREVGSSLEIDLEDGDIKEKMDSIDSTNRIISCSLILLLIAFENERNLKKKLLNFLRNFMQESKAIWPNISDYTQFVYKSFNNLVNFVVENMVKDIKKFFFSDELDLVSIQKNQLLIEKYTSAVQFVLNNLFEMLLSSAGVNNRLTMRSDYVLPILFEGICHLDSEFKRILIYILHIQTSDFNNQIKLLINETNMKRTINCCVEIDQQLLLCIISILNRISSIVICCSNSFSSLINYIRILFKTNILDELEPGKVPKKVIHTIFFRILCSNTLEKFNKDLITSIGMFSSLLYISEQITQEGSTTNDLYLNKMNKIVENVQEHVEKWEFSNVCQIAFYRGLTVYCSMINDIERLNNQICDYKIFKISFRVLAYLINNCKSEEDSAYGLQSLLIWISRFKSEISNSNKILIKTSIPCFNLITISDILFSFLDQPIIYCSKLASQILEEFVDYLLVLDSIFERETIEEINLDPLNWFMNFLFNNNSNNSKFQLLSLYILFNGILNHSKSGKFKEQSYKLNKVINLSLDRLEFSKLDGDFMEIQLIYYLAYSLSINNISSSSHNLILAWFNLRRVLLEEKNTNESKDNLFLDFIFFFSIQIIKRDIVNGHFDKKEVINSEGKSNMFSKLLQILKKADRKYYYEKLPLIFDSFFEGISNIDHSYCMGLNFIQIQILVDLKRNGFLFWEDELEVGDHLINSLSLLVIFNNSTKTPNCRIHGSYLIKSLTSNDSISLSHILELLSLSIKSSEIKKFSSVSKYLLHEMECLYIIICNVKPLNICSGVLSRTISIFGQFFVLIKKILLRKDISLVFKDKYSAWISKIFNYLRTSIGLQVSSDKVGLYLPIFRIFLETFYCEDLNGNLFEHNLNLKKNIFKSVMLSLHSQLFSPSNECRNLVSDLLFFNPKFDLILDEFHSDIIETRNLHSFNPALMIIKKLFKKIRPREYFASNILFYYYLRKIYNNLEDQRESLIILFKSLFNLLNFEINEKLDNIYFLISEIIFWELIRRIQDFCSSDLDVNILIFGSNNIPLQSVINLLGISFITEFIYNSANNYKPLCDNSLKIVYLSTLLLFILSDSKMVKSYLNKFYSESNEKINFSDGQFDKESLNYNSSRIIDEVSNLMKTILSRIGVSSIFYTSHKQLSLIPGYFKTFNLYLNSFIEHLNIVFISKINYNFIYKLCIIYINLIFKCEHPGDSENLLEIFSAILNTANLNLRESRLEKQSETRICNLPSTKIGISLNIETAQTFNDFILNKSHYNPNISKTSNSADSKSLPTKKLSDELPKNLLLHIIYSLLPLDGPKAEYNIMEFIDQGIGDFIVDYEQIDNIFFQFLEGNTKYRRDNSEFIASSSSDIDTLFSFGRNSTRNLGKLYIPSPKRKSNNLCKTINILVSIMIKDSKFHKSIKYVIKLLIIASLNIKIFHGVINKIDYDPDDIIFQYYTCIIHSNHILAALISKSKSGGGGNNLYEIFDLGLLIGSLFSALNNIKMYDFKVKDENGFNLCNSSLNLMSALLKRFSFKANGIESNIEYISKMNNQFKILNSEFTISTEHDQLSIFFNNVFKDVLSITLNKKFNSNYLYSLISDMNISTRFSLKSIKKISVIFEQCIIDILLNSTDSQFQGMILLLLTELCISWSDCSYELAICIIKSIYSDSYFVRMHSSKLLGEITLRTLSITDWNLNQQSKILNTNLDQSLFEILINISNSKYSKLFSLLNLIFQSIKFSIHNSDINKYNLIHGVLSLGIELLKKIKKKSSLASFEIESCSIYESLLVLVGDGFKNSFKHSLLRITSLKLISLLLELEFPVNEKFKCLENLIYYWKNDKSISNISYLKFHNLKEPFISIRQPKSFANENLSEPIYLIKTIVVNAFKYIDSEELNSLICLSPTSEKIIHPKILFEFYSSITDIIYNLPEVNEHNFVHAFFTSINNHLKTIRYLFLLNNETQTINVKITNRKKTILIDLVKVLIGCLSFIGFNKNLSHAFLNNKQSCSILESVLELITFNQELSEYRSYESLVTNIKNITDFNFINKINNFYIENQTSMLELSIFFVRFYKNMVKHYSIPHIIIFELEKIVFDNALKVVYKNVYDQPQTTLEKKYLICKIIQIIFESLEIELFSESKMEKNDRIKKLTYAKIDINDTNKSNILSLLCLNHDYWYNLMICLVYLMTDEAFQIENTTTSIFKSFEHVIRYFCNNFLQTNGILCDCKLNYLGNYSNIIEEIILLNDQDSCLFSVLILDAIFSNIESIKSKNSSVLFPMEIDNICNEYLNISQIATNQIFMYLAKMNQITLHLDKISKIESYFKLWEEQVKNEFNLFERVYNCIRDCPKELLCIELFGSILIDEIKILFFILSIKKLSIIIRYKNANNGGKIFENSTFDISLFEEYIDFLLSNVHEKKIEHSLTII</sequence>
<gene>
    <name evidence="1" type="ORF">cubi_01112</name>
</gene>
<dbReference type="OrthoDB" id="340646at2759"/>
<dbReference type="Proteomes" id="UP000186176">
    <property type="component" value="Unassembled WGS sequence"/>
</dbReference>
<name>A0A1J4MMM8_9CRYT</name>
<evidence type="ECO:0000313" key="1">
    <source>
        <dbReference type="EMBL" id="OII74268.1"/>
    </source>
</evidence>
<protein>
    <submittedName>
        <fullName evidence="1">Uncharacterized protein</fullName>
    </submittedName>
</protein>